<keyword evidence="3" id="KW-0833">Ubl conjugation pathway</keyword>
<dbReference type="EMBL" id="JAODUO010001323">
    <property type="protein sequence ID" value="KAK2166389.1"/>
    <property type="molecule type" value="Genomic_DNA"/>
</dbReference>
<dbReference type="InterPro" id="IPR000980">
    <property type="entry name" value="SH2"/>
</dbReference>
<evidence type="ECO:0000256" key="1">
    <source>
        <dbReference type="ARBA" id="ARBA00022604"/>
    </source>
</evidence>
<keyword evidence="1" id="KW-0341">Growth regulation</keyword>
<dbReference type="CDD" id="cd09923">
    <property type="entry name" value="SH2_SOCS_family"/>
    <property type="match status" value="1"/>
</dbReference>
<dbReference type="GO" id="GO:0046854">
    <property type="term" value="P:phosphatidylinositol phosphate biosynthetic process"/>
    <property type="evidence" value="ECO:0007669"/>
    <property type="project" value="TreeGrafter"/>
</dbReference>
<evidence type="ECO:0000256" key="2">
    <source>
        <dbReference type="ARBA" id="ARBA00022700"/>
    </source>
</evidence>
<name>A0AAD9NGL1_RIDPI</name>
<dbReference type="GO" id="GO:0046935">
    <property type="term" value="F:1-phosphatidylinositol-3-kinase regulator activity"/>
    <property type="evidence" value="ECO:0007669"/>
    <property type="project" value="TreeGrafter"/>
</dbReference>
<evidence type="ECO:0000259" key="8">
    <source>
        <dbReference type="PROSITE" id="PS50225"/>
    </source>
</evidence>
<feature type="compositionally biased region" description="Polar residues" evidence="6">
    <location>
        <begin position="144"/>
        <end position="159"/>
    </location>
</feature>
<dbReference type="SMART" id="SM00252">
    <property type="entry name" value="SH2"/>
    <property type="match status" value="1"/>
</dbReference>
<feature type="domain" description="SOCS box" evidence="8">
    <location>
        <begin position="299"/>
        <end position="349"/>
    </location>
</feature>
<dbReference type="GO" id="GO:0009968">
    <property type="term" value="P:negative regulation of signal transduction"/>
    <property type="evidence" value="ECO:0007669"/>
    <property type="project" value="UniProtKB-KW"/>
</dbReference>
<dbReference type="Gene3D" id="3.30.505.10">
    <property type="entry name" value="SH2 domain"/>
    <property type="match status" value="1"/>
</dbReference>
<gene>
    <name evidence="9" type="ORF">NP493_1324g01064</name>
</gene>
<evidence type="ECO:0000256" key="4">
    <source>
        <dbReference type="ARBA" id="ARBA00022999"/>
    </source>
</evidence>
<dbReference type="SUPFAM" id="SSF55550">
    <property type="entry name" value="SH2 domain"/>
    <property type="match status" value="1"/>
</dbReference>
<dbReference type="PANTHER" id="PTHR10155:SF16">
    <property type="entry name" value="SUPPRESSOR OF CYTOKINE SIGNALING 2"/>
    <property type="match status" value="1"/>
</dbReference>
<feature type="domain" description="SH2" evidence="7">
    <location>
        <begin position="191"/>
        <end position="273"/>
    </location>
</feature>
<dbReference type="GO" id="GO:0005942">
    <property type="term" value="C:phosphatidylinositol 3-kinase complex"/>
    <property type="evidence" value="ECO:0007669"/>
    <property type="project" value="TreeGrafter"/>
</dbReference>
<dbReference type="Pfam" id="PF00017">
    <property type="entry name" value="SH2"/>
    <property type="match status" value="1"/>
</dbReference>
<evidence type="ECO:0000256" key="6">
    <source>
        <dbReference type="SAM" id="MobiDB-lite"/>
    </source>
</evidence>
<keyword evidence="2" id="KW-0734">Signal transduction inhibitor</keyword>
<evidence type="ECO:0000256" key="5">
    <source>
        <dbReference type="PROSITE-ProRule" id="PRU00191"/>
    </source>
</evidence>
<dbReference type="InterPro" id="IPR036036">
    <property type="entry name" value="SOCS_box-like_dom_sf"/>
</dbReference>
<dbReference type="Proteomes" id="UP001209878">
    <property type="component" value="Unassembled WGS sequence"/>
</dbReference>
<dbReference type="SUPFAM" id="SSF158235">
    <property type="entry name" value="SOCS box-like"/>
    <property type="match status" value="1"/>
</dbReference>
<sequence>MCVEGNMDRYHIGSGGDGSGREPLPDLLLGTTTTPAEADQRTYENCTRCHWTSTDHTAVLAGKCCSTPVASAGQPNIVRLPLPLPIPTLPKIKVPQLAGDCIPPKTCVTTATATPCVATDAATVTSTRTAPRPLHPVHTAPATGCNQRQTARQSVTPSQHISGYAKASVFRTEDDMYIIEATETSLKTCGFYYGKLSVVDAKRKLRRATFGTYLLRDSSDPNFLYSLSVKTKRGTTSVRISYSRGQFRLDCDEALVDAVPSFDCVLKLVEHYTLDESRGDTGRACVFLESSGRRDTPIDLVRPYIETVPSLKAACRKVVNRNVPPNTEQRRELPVSDDVRCFLAEYPFTM</sequence>
<organism evidence="9 10">
    <name type="scientific">Ridgeia piscesae</name>
    <name type="common">Tubeworm</name>
    <dbReference type="NCBI Taxonomy" id="27915"/>
    <lineage>
        <taxon>Eukaryota</taxon>
        <taxon>Metazoa</taxon>
        <taxon>Spiralia</taxon>
        <taxon>Lophotrochozoa</taxon>
        <taxon>Annelida</taxon>
        <taxon>Polychaeta</taxon>
        <taxon>Sedentaria</taxon>
        <taxon>Canalipalpata</taxon>
        <taxon>Sabellida</taxon>
        <taxon>Siboglinidae</taxon>
        <taxon>Ridgeia</taxon>
    </lineage>
</organism>
<comment type="caution">
    <text evidence="9">The sequence shown here is derived from an EMBL/GenBank/DDBJ whole genome shotgun (WGS) entry which is preliminary data.</text>
</comment>
<evidence type="ECO:0008006" key="11">
    <source>
        <dbReference type="Google" id="ProtNLM"/>
    </source>
</evidence>
<dbReference type="PANTHER" id="PTHR10155">
    <property type="entry name" value="PHOSPHATIDYLINOSITOL 3-KINASE REGULATORY SUBUNIT"/>
    <property type="match status" value="1"/>
</dbReference>
<dbReference type="InterPro" id="IPR036860">
    <property type="entry name" value="SH2_dom_sf"/>
</dbReference>
<feature type="region of interest" description="Disordered" evidence="6">
    <location>
        <begin position="127"/>
        <end position="159"/>
    </location>
</feature>
<evidence type="ECO:0000259" key="7">
    <source>
        <dbReference type="PROSITE" id="PS50001"/>
    </source>
</evidence>
<dbReference type="AlphaFoldDB" id="A0AAD9NGL1"/>
<dbReference type="InterPro" id="IPR001496">
    <property type="entry name" value="SOCS_box"/>
</dbReference>
<accession>A0AAD9NGL1</accession>
<evidence type="ECO:0000256" key="3">
    <source>
        <dbReference type="ARBA" id="ARBA00022786"/>
    </source>
</evidence>
<keyword evidence="10" id="KW-1185">Reference proteome</keyword>
<evidence type="ECO:0000313" key="9">
    <source>
        <dbReference type="EMBL" id="KAK2166389.1"/>
    </source>
</evidence>
<evidence type="ECO:0000313" key="10">
    <source>
        <dbReference type="Proteomes" id="UP001209878"/>
    </source>
</evidence>
<dbReference type="GO" id="GO:0035556">
    <property type="term" value="P:intracellular signal transduction"/>
    <property type="evidence" value="ECO:0007669"/>
    <property type="project" value="InterPro"/>
</dbReference>
<dbReference type="PROSITE" id="PS50001">
    <property type="entry name" value="SH2"/>
    <property type="match status" value="1"/>
</dbReference>
<reference evidence="9" key="1">
    <citation type="journal article" date="2023" name="Mol. Biol. Evol.">
        <title>Third-Generation Sequencing Reveals the Adaptive Role of the Epigenome in Three Deep-Sea Polychaetes.</title>
        <authorList>
            <person name="Perez M."/>
            <person name="Aroh O."/>
            <person name="Sun Y."/>
            <person name="Lan Y."/>
            <person name="Juniper S.K."/>
            <person name="Young C.R."/>
            <person name="Angers B."/>
            <person name="Qian P.Y."/>
        </authorList>
    </citation>
    <scope>NUCLEOTIDE SEQUENCE</scope>
    <source>
        <strain evidence="9">R07B-5</strain>
    </source>
</reference>
<protein>
    <recommendedName>
        <fullName evidence="11">Cytokine-inducible SH2-containing protein</fullName>
    </recommendedName>
</protein>
<keyword evidence="4 5" id="KW-0727">SH2 domain</keyword>
<proteinExistence type="predicted"/>
<dbReference type="PROSITE" id="PS50225">
    <property type="entry name" value="SOCS"/>
    <property type="match status" value="1"/>
</dbReference>